<keyword evidence="1" id="KW-0472">Membrane</keyword>
<dbReference type="Pfam" id="PF19484">
    <property type="entry name" value="DUF6020"/>
    <property type="match status" value="1"/>
</dbReference>
<dbReference type="InterPro" id="IPR046062">
    <property type="entry name" value="DUF6020"/>
</dbReference>
<feature type="transmembrane region" description="Helical" evidence="1">
    <location>
        <begin position="238"/>
        <end position="258"/>
    </location>
</feature>
<feature type="transmembrane region" description="Helical" evidence="1">
    <location>
        <begin position="131"/>
        <end position="159"/>
    </location>
</feature>
<feature type="transmembrane region" description="Helical" evidence="1">
    <location>
        <begin position="511"/>
        <end position="532"/>
    </location>
</feature>
<feature type="transmembrane region" description="Helical" evidence="1">
    <location>
        <begin position="571"/>
        <end position="590"/>
    </location>
</feature>
<feature type="transmembrane region" description="Helical" evidence="1">
    <location>
        <begin position="201"/>
        <end position="226"/>
    </location>
</feature>
<protein>
    <submittedName>
        <fullName evidence="2">DUF6020 family protein</fullName>
    </submittedName>
</protein>
<feature type="transmembrane region" description="Helical" evidence="1">
    <location>
        <begin position="61"/>
        <end position="84"/>
    </location>
</feature>
<feature type="transmembrane region" description="Helical" evidence="1">
    <location>
        <begin position="328"/>
        <end position="347"/>
    </location>
</feature>
<feature type="transmembrane region" description="Helical" evidence="1">
    <location>
        <begin position="30"/>
        <end position="49"/>
    </location>
</feature>
<keyword evidence="1" id="KW-1133">Transmembrane helix</keyword>
<evidence type="ECO:0000256" key="1">
    <source>
        <dbReference type="SAM" id="Phobius"/>
    </source>
</evidence>
<feature type="transmembrane region" description="Helical" evidence="1">
    <location>
        <begin position="544"/>
        <end position="565"/>
    </location>
</feature>
<reference evidence="2 3" key="1">
    <citation type="submission" date="2022-09" db="EMBL/GenBank/DDBJ databases">
        <title>Genome sequencing of four strains from tibetan pig.</title>
        <authorList>
            <person name="Feng J."/>
        </authorList>
    </citation>
    <scope>NUCLEOTIDE SEQUENCE [LARGE SCALE GENOMIC DNA]</scope>
    <source>
        <strain evidence="2 3">11-1-1</strain>
    </source>
</reference>
<keyword evidence="1" id="KW-0812">Transmembrane</keyword>
<feature type="transmembrane region" description="Helical" evidence="1">
    <location>
        <begin position="293"/>
        <end position="322"/>
    </location>
</feature>
<dbReference type="Proteomes" id="UP001620273">
    <property type="component" value="Unassembled WGS sequence"/>
</dbReference>
<proteinExistence type="predicted"/>
<gene>
    <name evidence="2" type="ORF">OCH74_05680</name>
</gene>
<evidence type="ECO:0000313" key="2">
    <source>
        <dbReference type="EMBL" id="MFK3576346.1"/>
    </source>
</evidence>
<evidence type="ECO:0000313" key="3">
    <source>
        <dbReference type="Proteomes" id="UP001620273"/>
    </source>
</evidence>
<accession>A0ABW8KRZ0</accession>
<dbReference type="RefSeq" id="WP_404440906.1">
    <property type="nucleotide sequence ID" value="NZ_JAOQBW010000003.1"/>
</dbReference>
<comment type="caution">
    <text evidence="2">The sequence shown here is derived from an EMBL/GenBank/DDBJ whole genome shotgun (WGS) entry which is preliminary data.</text>
</comment>
<keyword evidence="3" id="KW-1185">Reference proteome</keyword>
<organism evidence="2 3">
    <name type="scientific">Bifidobacterium thermacidophilum</name>
    <dbReference type="NCBI Taxonomy" id="246618"/>
    <lineage>
        <taxon>Bacteria</taxon>
        <taxon>Bacillati</taxon>
        <taxon>Actinomycetota</taxon>
        <taxon>Actinomycetes</taxon>
        <taxon>Bifidobacteriales</taxon>
        <taxon>Bifidobacteriaceae</taxon>
        <taxon>Bifidobacterium</taxon>
    </lineage>
</organism>
<name>A0ABW8KRZ0_9BIFI</name>
<feature type="transmembrane region" description="Helical" evidence="1">
    <location>
        <begin position="264"/>
        <end position="281"/>
    </location>
</feature>
<dbReference type="EMBL" id="JAOQBW010000003">
    <property type="protein sequence ID" value="MFK3576346.1"/>
    <property type="molecule type" value="Genomic_DNA"/>
</dbReference>
<sequence>MDNSNMQQARTSFFHIHLLQKGREGDYARWPYIFPVSLGALFAICTTTSVQKAELRPKSLIFALFLFLFVISFILFFIFGRWLLCNVGKTVIITAANANTADSTRETSKRKPVSHRIWTAIRRRCPLDFTAGSIIIAAIALILCWIPYLVALFPGVYWYDTSWQLVMFFSPSQPISDHHPFVTTYLYGFFANIGMRLGGNAIMGLFALIILQCCIAAIVFAATVCYLQRWNISWPIRFGILLFCALFPFIPGFFCSLAKDTLCVPWFVLFCVLNAEIIRTKGQSLQSVRFSSLLFIVMIFFSLTKKTGIYISLLTLLVLLLFKFSGKIRAILSGLILLTMAIMLLIIPKAVMPALHVTPGEGNEILAVPLQQVANIAYRGEFSKGDADDLQKIFGMSSKQIKKAYNPYVADPIKSYKSTDMPTLLRVWTAQGVSHPIAYLSAWATLSASWFMFNSPYAPADSGQDNTRLAILTNSGHHDPAVDSFIAWDTETRFGSEVSDWWSAGWSRLPGISVITFKSFWSSILPFFYLFCIFSKRKHRASSFAILMPLIIYSLTLFVGPTSIYTEALRYIFPQVCCAPLVVAILSKILRDGTPAVEKCEKSRVRQPSSL</sequence>